<organism evidence="2 3">
    <name type="scientific">Caerostris darwini</name>
    <dbReference type="NCBI Taxonomy" id="1538125"/>
    <lineage>
        <taxon>Eukaryota</taxon>
        <taxon>Metazoa</taxon>
        <taxon>Ecdysozoa</taxon>
        <taxon>Arthropoda</taxon>
        <taxon>Chelicerata</taxon>
        <taxon>Arachnida</taxon>
        <taxon>Araneae</taxon>
        <taxon>Araneomorphae</taxon>
        <taxon>Entelegynae</taxon>
        <taxon>Araneoidea</taxon>
        <taxon>Araneidae</taxon>
        <taxon>Caerostris</taxon>
    </lineage>
</organism>
<keyword evidence="1" id="KW-1133">Transmembrane helix</keyword>
<keyword evidence="3" id="KW-1185">Reference proteome</keyword>
<gene>
    <name evidence="2" type="ORF">CDAR_572811</name>
</gene>
<name>A0AAV4W5C4_9ARAC</name>
<keyword evidence="1" id="KW-0472">Membrane</keyword>
<reference evidence="2 3" key="1">
    <citation type="submission" date="2021-06" db="EMBL/GenBank/DDBJ databases">
        <title>Caerostris darwini draft genome.</title>
        <authorList>
            <person name="Kono N."/>
            <person name="Arakawa K."/>
        </authorList>
    </citation>
    <scope>NUCLEOTIDE SEQUENCE [LARGE SCALE GENOMIC DNA]</scope>
</reference>
<protein>
    <submittedName>
        <fullName evidence="2">Uncharacterized protein</fullName>
    </submittedName>
</protein>
<dbReference type="Proteomes" id="UP001054837">
    <property type="component" value="Unassembled WGS sequence"/>
</dbReference>
<evidence type="ECO:0000256" key="1">
    <source>
        <dbReference type="SAM" id="Phobius"/>
    </source>
</evidence>
<accession>A0AAV4W5C4</accession>
<dbReference type="EMBL" id="BPLQ01014198">
    <property type="protein sequence ID" value="GIY77922.1"/>
    <property type="molecule type" value="Genomic_DNA"/>
</dbReference>
<dbReference type="AlphaFoldDB" id="A0AAV4W5C4"/>
<feature type="transmembrane region" description="Helical" evidence="1">
    <location>
        <begin position="33"/>
        <end position="51"/>
    </location>
</feature>
<evidence type="ECO:0000313" key="2">
    <source>
        <dbReference type="EMBL" id="GIY77922.1"/>
    </source>
</evidence>
<proteinExistence type="predicted"/>
<evidence type="ECO:0000313" key="3">
    <source>
        <dbReference type="Proteomes" id="UP001054837"/>
    </source>
</evidence>
<comment type="caution">
    <text evidence="2">The sequence shown here is derived from an EMBL/GenBank/DDBJ whole genome shotgun (WGS) entry which is preliminary data.</text>
</comment>
<keyword evidence="1" id="KW-0812">Transmembrane</keyword>
<sequence>MRLSLLRFVKPQYYDSTKNLFKDMEREMSEKRGQGLILTFFITCFATMVYLNRKHVDEITVPVHKKN</sequence>